<evidence type="ECO:0000313" key="3">
    <source>
        <dbReference type="EMBL" id="AGM05082.1"/>
    </source>
</evidence>
<gene>
    <name evidence="3" type="ORF">AORI_2494</name>
</gene>
<dbReference type="EMBL" id="CP003410">
    <property type="protein sequence ID" value="AGM05082.1"/>
    <property type="molecule type" value="Genomic_DNA"/>
</dbReference>
<evidence type="ECO:0000256" key="1">
    <source>
        <dbReference type="PROSITE-ProRule" id="PRU00464"/>
    </source>
</evidence>
<organism evidence="3 4">
    <name type="scientific">Amycolatopsis keratiniphila</name>
    <dbReference type="NCBI Taxonomy" id="129921"/>
    <lineage>
        <taxon>Bacteria</taxon>
        <taxon>Bacillati</taxon>
        <taxon>Actinomycetota</taxon>
        <taxon>Actinomycetes</taxon>
        <taxon>Pseudonocardiales</taxon>
        <taxon>Pseudonocardiaceae</taxon>
        <taxon>Amycolatopsis</taxon>
        <taxon>Amycolatopsis japonica group</taxon>
    </lineage>
</organism>
<evidence type="ECO:0000313" key="4">
    <source>
        <dbReference type="Proteomes" id="UP000013968"/>
    </source>
</evidence>
<dbReference type="RefSeq" id="WP_016332865.1">
    <property type="nucleotide sequence ID" value="NC_021252.1"/>
</dbReference>
<protein>
    <submittedName>
        <fullName evidence="3">Histidine triad (HIT) protein</fullName>
    </submittedName>
</protein>
<dbReference type="Proteomes" id="UP000013968">
    <property type="component" value="Chromosome"/>
</dbReference>
<accession>R4T243</accession>
<dbReference type="HOGENOM" id="CLU_126420_0_0_11"/>
<dbReference type="InterPro" id="IPR011146">
    <property type="entry name" value="HIT-like"/>
</dbReference>
<dbReference type="SUPFAM" id="SSF54197">
    <property type="entry name" value="HIT-like"/>
    <property type="match status" value="1"/>
</dbReference>
<reference evidence="3 4" key="1">
    <citation type="journal article" date="2013" name="BMC Genomics">
        <title>ContigScape: a Cytoscape plugin facilitating microbial genome gap closing.</title>
        <authorList>
            <person name="Tang B."/>
            <person name="Wang Q."/>
            <person name="Yang M."/>
            <person name="Xie F."/>
            <person name="Zhu Y."/>
            <person name="Zhuo Y."/>
            <person name="Wang S."/>
            <person name="Gao H."/>
            <person name="Ding X."/>
            <person name="Zhang L."/>
            <person name="Zhao G."/>
            <person name="Zheng H."/>
        </authorList>
    </citation>
    <scope>NUCLEOTIDE SEQUENCE [LARGE SCALE GENOMIC DNA]</scope>
    <source>
        <strain evidence="3 4">HCCB10007</strain>
    </source>
</reference>
<dbReference type="GO" id="GO:0003824">
    <property type="term" value="F:catalytic activity"/>
    <property type="evidence" value="ECO:0007669"/>
    <property type="project" value="InterPro"/>
</dbReference>
<dbReference type="PROSITE" id="PS51084">
    <property type="entry name" value="HIT_2"/>
    <property type="match status" value="1"/>
</dbReference>
<feature type="domain" description="HIT" evidence="2">
    <location>
        <begin position="4"/>
        <end position="107"/>
    </location>
</feature>
<dbReference type="Pfam" id="PF01230">
    <property type="entry name" value="HIT"/>
    <property type="match status" value="1"/>
</dbReference>
<evidence type="ECO:0000259" key="2">
    <source>
        <dbReference type="PROSITE" id="PS51084"/>
    </source>
</evidence>
<dbReference type="PATRIC" id="fig|1156913.3.peg.2555"/>
<dbReference type="InterPro" id="IPR036265">
    <property type="entry name" value="HIT-like_sf"/>
</dbReference>
<sequence>MECAICAKHRGEGPLVGPVVWADDVVVVSHRPGEFPGYLFVETRRHVAALDGLTADEVAAVSQAAWCAARGLRAELAPEHVFSAIAGRSVAHFHQHVFVRYRGTPSEIGWMDGPSSTGAPVVDIGALCRRLADYF</sequence>
<dbReference type="AlphaFoldDB" id="R4T243"/>
<feature type="short sequence motif" description="Histidine triad motif" evidence="1">
    <location>
        <begin position="92"/>
        <end position="96"/>
    </location>
</feature>
<dbReference type="KEGG" id="aoi:AORI_2494"/>
<keyword evidence="4" id="KW-1185">Reference proteome</keyword>
<dbReference type="Gene3D" id="3.30.428.10">
    <property type="entry name" value="HIT-like"/>
    <property type="match status" value="1"/>
</dbReference>
<proteinExistence type="predicted"/>
<name>R4T243_9PSEU</name>